<reference evidence="2 3" key="1">
    <citation type="journal article" date="2024" name="G3 (Bethesda)">
        <title>Genome assembly of Hibiscus sabdariffa L. provides insights into metabolisms of medicinal natural products.</title>
        <authorList>
            <person name="Kim T."/>
        </authorList>
    </citation>
    <scope>NUCLEOTIDE SEQUENCE [LARGE SCALE GENOMIC DNA]</scope>
    <source>
        <strain evidence="2">TK-2024</strain>
        <tissue evidence="2">Old leaves</tissue>
    </source>
</reference>
<evidence type="ECO:0000256" key="1">
    <source>
        <dbReference type="SAM" id="MobiDB-lite"/>
    </source>
</evidence>
<keyword evidence="3" id="KW-1185">Reference proteome</keyword>
<dbReference type="Proteomes" id="UP001472677">
    <property type="component" value="Unassembled WGS sequence"/>
</dbReference>
<feature type="compositionally biased region" description="Gly residues" evidence="1">
    <location>
        <begin position="155"/>
        <end position="164"/>
    </location>
</feature>
<organism evidence="2 3">
    <name type="scientific">Hibiscus sabdariffa</name>
    <name type="common">roselle</name>
    <dbReference type="NCBI Taxonomy" id="183260"/>
    <lineage>
        <taxon>Eukaryota</taxon>
        <taxon>Viridiplantae</taxon>
        <taxon>Streptophyta</taxon>
        <taxon>Embryophyta</taxon>
        <taxon>Tracheophyta</taxon>
        <taxon>Spermatophyta</taxon>
        <taxon>Magnoliopsida</taxon>
        <taxon>eudicotyledons</taxon>
        <taxon>Gunneridae</taxon>
        <taxon>Pentapetalae</taxon>
        <taxon>rosids</taxon>
        <taxon>malvids</taxon>
        <taxon>Malvales</taxon>
        <taxon>Malvaceae</taxon>
        <taxon>Malvoideae</taxon>
        <taxon>Hibiscus</taxon>
    </lineage>
</organism>
<proteinExistence type="predicted"/>
<dbReference type="EMBL" id="JBBPBM010000010">
    <property type="protein sequence ID" value="KAK8565061.1"/>
    <property type="molecule type" value="Genomic_DNA"/>
</dbReference>
<evidence type="ECO:0000313" key="3">
    <source>
        <dbReference type="Proteomes" id="UP001472677"/>
    </source>
</evidence>
<evidence type="ECO:0000313" key="2">
    <source>
        <dbReference type="EMBL" id="KAK8565061.1"/>
    </source>
</evidence>
<feature type="region of interest" description="Disordered" evidence="1">
    <location>
        <begin position="142"/>
        <end position="164"/>
    </location>
</feature>
<protein>
    <submittedName>
        <fullName evidence="2">Uncharacterized protein</fullName>
    </submittedName>
</protein>
<name>A0ABR2ESP9_9ROSI</name>
<comment type="caution">
    <text evidence="2">The sequence shown here is derived from an EMBL/GenBank/DDBJ whole genome shotgun (WGS) entry which is preliminary data.</text>
</comment>
<accession>A0ABR2ESP9</accession>
<gene>
    <name evidence="2" type="ORF">V6N12_058636</name>
</gene>
<sequence>MDDTNDIFGNPIPGQLLVPSGRPPDFVAVTMGGSEKIHGAGAGAGQGSGVVLEQMDMDTKVVAFGRSRQQSDATVRNGSDPSDLALDVELSASDVLIYREVVEAISVEGESVKPVAEKGNGSDGFMNEGRVLVAATTSKGVHHVSEFSGQNSGSRGYGEGYRRT</sequence>